<sequence>MGIRLPDFILAKQILRQSALTAKKGASTSLDVPKGFLAVYVGETQRKRFLVPVSYLNQPLFQDLLSRAEEEFGFNHPMGGLTIPYTYALCSSLTASTSVKDARFGKQVQAHVTKSGWLSSVFVGSALIDLYAKLLLIHDAELMFDEIPVKNSVCANALLSGYCEAKLWAGGLELVRLMPALGLDYDHFTLSALLRACAGLSAAEFGRQVHAYMIRKCCNLGNDVFMQSSLIEMYGKCGLVTKALQVFNLAGHRLEGEINKDVVLWTSMLGVYGRNGYFKEVIKLYEAMLMNGTKPDEVAFVTVISACSHTGQVKLGIEYFEWMVHDYKLEPGPEHYSCLVDLLCRAGELDKAWKLINEMLDRGHGSSSVSMWGALLSACHDCGKFELGKLAAQKALELDPHNVGIYVMLSNLYAKFCMWDEIGQLRELMKEKGLKKDVGCSWIESKASGHKCSLITSSRMRCLVKDLAVKAVLIGSFPECLAKIMPALKLVNWLEIP</sequence>
<dbReference type="Pfam" id="PF20431">
    <property type="entry name" value="E_motif"/>
    <property type="match status" value="1"/>
</dbReference>
<dbReference type="PANTHER" id="PTHR47926:SF386">
    <property type="entry name" value="PENTATRICOPEPTIDE REPEAT-CONTAINING PROTEIN"/>
    <property type="match status" value="1"/>
</dbReference>
<dbReference type="InterPro" id="IPR002885">
    <property type="entry name" value="PPR_rpt"/>
</dbReference>
<dbReference type="FunFam" id="1.25.40.10:FF:000525">
    <property type="entry name" value="Pentatricopeptide (PPR) repeat-containing protein-like"/>
    <property type="match status" value="1"/>
</dbReference>
<name>A0AAP0QBK7_9ROSI</name>
<proteinExistence type="inferred from homology"/>
<reference evidence="6 7" key="1">
    <citation type="submission" date="2024-05" db="EMBL/GenBank/DDBJ databases">
        <title>Haplotype-resolved chromosome-level genome assembly of Huyou (Citrus changshanensis).</title>
        <authorList>
            <person name="Miao C."/>
            <person name="Chen W."/>
            <person name="Wu Y."/>
            <person name="Wang L."/>
            <person name="Zhao S."/>
            <person name="Grierson D."/>
            <person name="Xu C."/>
            <person name="Chen K."/>
        </authorList>
    </citation>
    <scope>NUCLEOTIDE SEQUENCE [LARGE SCALE GENOMIC DNA]</scope>
    <source>
        <strain evidence="6">01-14</strain>
        <tissue evidence="6">Leaf</tissue>
    </source>
</reference>
<keyword evidence="2" id="KW-0217">Developmental protein</keyword>
<dbReference type="EMBL" id="JBCGBO010000025">
    <property type="protein sequence ID" value="KAK9177259.1"/>
    <property type="molecule type" value="Genomic_DNA"/>
</dbReference>
<dbReference type="Pfam" id="PF12854">
    <property type="entry name" value="PPR_1"/>
    <property type="match status" value="1"/>
</dbReference>
<keyword evidence="3" id="KW-0341">Growth regulation</keyword>
<evidence type="ECO:0000313" key="7">
    <source>
        <dbReference type="Proteomes" id="UP001428341"/>
    </source>
</evidence>
<dbReference type="GO" id="GO:0009733">
    <property type="term" value="P:response to auxin"/>
    <property type="evidence" value="ECO:0007669"/>
    <property type="project" value="InterPro"/>
</dbReference>
<keyword evidence="7" id="KW-1185">Reference proteome</keyword>
<feature type="repeat" description="PPR" evidence="5">
    <location>
        <begin position="332"/>
        <end position="366"/>
    </location>
</feature>
<evidence type="ECO:0000313" key="6">
    <source>
        <dbReference type="EMBL" id="KAK9177259.1"/>
    </source>
</evidence>
<dbReference type="PANTHER" id="PTHR47926">
    <property type="entry name" value="PENTATRICOPEPTIDE REPEAT-CONTAINING PROTEIN"/>
    <property type="match status" value="1"/>
</dbReference>
<dbReference type="PROSITE" id="PS51375">
    <property type="entry name" value="PPR"/>
    <property type="match status" value="2"/>
</dbReference>
<dbReference type="GO" id="GO:0009451">
    <property type="term" value="P:RNA modification"/>
    <property type="evidence" value="ECO:0007669"/>
    <property type="project" value="InterPro"/>
</dbReference>
<dbReference type="InterPro" id="IPR011990">
    <property type="entry name" value="TPR-like_helical_dom_sf"/>
</dbReference>
<dbReference type="GO" id="GO:0003723">
    <property type="term" value="F:RNA binding"/>
    <property type="evidence" value="ECO:0007669"/>
    <property type="project" value="InterPro"/>
</dbReference>
<dbReference type="InterPro" id="IPR046960">
    <property type="entry name" value="PPR_At4g14850-like_plant"/>
</dbReference>
<protein>
    <submittedName>
        <fullName evidence="6">Uncharacterized protein</fullName>
    </submittedName>
</protein>
<evidence type="ECO:0000256" key="4">
    <source>
        <dbReference type="ARBA" id="ARBA00022737"/>
    </source>
</evidence>
<dbReference type="Gene3D" id="1.25.40.10">
    <property type="entry name" value="Tetratricopeptide repeat domain"/>
    <property type="match status" value="2"/>
</dbReference>
<dbReference type="Pfam" id="PF13041">
    <property type="entry name" value="PPR_2"/>
    <property type="match status" value="1"/>
</dbReference>
<keyword evidence="4" id="KW-0677">Repeat</keyword>
<comment type="caution">
    <text evidence="6">The sequence shown here is derived from an EMBL/GenBank/DDBJ whole genome shotgun (WGS) entry which is preliminary data.</text>
</comment>
<dbReference type="AlphaFoldDB" id="A0AAP0QBK7"/>
<dbReference type="Pfam" id="PF01535">
    <property type="entry name" value="PPR"/>
    <property type="match status" value="3"/>
</dbReference>
<comment type="similarity">
    <text evidence="1">Belongs to the ARG7 family.</text>
</comment>
<dbReference type="InterPro" id="IPR046848">
    <property type="entry name" value="E_motif"/>
</dbReference>
<evidence type="ECO:0000256" key="1">
    <source>
        <dbReference type="ARBA" id="ARBA00006974"/>
    </source>
</evidence>
<dbReference type="SUPFAM" id="SSF48452">
    <property type="entry name" value="TPR-like"/>
    <property type="match status" value="1"/>
</dbReference>
<evidence type="ECO:0000256" key="3">
    <source>
        <dbReference type="ARBA" id="ARBA00022604"/>
    </source>
</evidence>
<evidence type="ECO:0000256" key="5">
    <source>
        <dbReference type="PROSITE-ProRule" id="PRU00708"/>
    </source>
</evidence>
<dbReference type="Pfam" id="PF02519">
    <property type="entry name" value="Auxin_inducible"/>
    <property type="match status" value="1"/>
</dbReference>
<organism evidence="6 7">
    <name type="scientific">Citrus x changshan-huyou</name>
    <dbReference type="NCBI Taxonomy" id="2935761"/>
    <lineage>
        <taxon>Eukaryota</taxon>
        <taxon>Viridiplantae</taxon>
        <taxon>Streptophyta</taxon>
        <taxon>Embryophyta</taxon>
        <taxon>Tracheophyta</taxon>
        <taxon>Spermatophyta</taxon>
        <taxon>Magnoliopsida</taxon>
        <taxon>eudicotyledons</taxon>
        <taxon>Gunneridae</taxon>
        <taxon>Pentapetalae</taxon>
        <taxon>rosids</taxon>
        <taxon>malvids</taxon>
        <taxon>Sapindales</taxon>
        <taxon>Rutaceae</taxon>
        <taxon>Aurantioideae</taxon>
        <taxon>Citrus</taxon>
    </lineage>
</organism>
<feature type="repeat" description="PPR" evidence="5">
    <location>
        <begin position="261"/>
        <end position="295"/>
    </location>
</feature>
<evidence type="ECO:0000256" key="2">
    <source>
        <dbReference type="ARBA" id="ARBA00022473"/>
    </source>
</evidence>
<dbReference type="Proteomes" id="UP001428341">
    <property type="component" value="Unassembled WGS sequence"/>
</dbReference>
<gene>
    <name evidence="6" type="ORF">WN944_029278</name>
</gene>
<dbReference type="NCBIfam" id="TIGR00756">
    <property type="entry name" value="PPR"/>
    <property type="match status" value="2"/>
</dbReference>
<dbReference type="InterPro" id="IPR003676">
    <property type="entry name" value="SAUR_fam"/>
</dbReference>
<accession>A0AAP0QBK7</accession>